<evidence type="ECO:0000256" key="1">
    <source>
        <dbReference type="SAM" id="MobiDB-lite"/>
    </source>
</evidence>
<evidence type="ECO:0000313" key="3">
    <source>
        <dbReference type="Proteomes" id="UP001143981"/>
    </source>
</evidence>
<feature type="non-terminal residue" evidence="2">
    <location>
        <position position="104"/>
    </location>
</feature>
<feature type="region of interest" description="Disordered" evidence="1">
    <location>
        <begin position="29"/>
        <end position="104"/>
    </location>
</feature>
<keyword evidence="3" id="KW-1185">Reference proteome</keyword>
<dbReference type="OrthoDB" id="439808at2759"/>
<sequence>MSKSNPILPSEPLSLQPDLIAAAVLAGEADDDYEDSGSRQLSPRSASKVRRRMDIRSHGRSESRSRDEDYEYGDEPSSYAERQDSPQAHRQRGERSSSAHEHNG</sequence>
<accession>A0A9W7Y3C1</accession>
<organism evidence="2 3">
    <name type="scientific">Coemansia biformis</name>
    <dbReference type="NCBI Taxonomy" id="1286918"/>
    <lineage>
        <taxon>Eukaryota</taxon>
        <taxon>Fungi</taxon>
        <taxon>Fungi incertae sedis</taxon>
        <taxon>Zoopagomycota</taxon>
        <taxon>Kickxellomycotina</taxon>
        <taxon>Kickxellomycetes</taxon>
        <taxon>Kickxellales</taxon>
        <taxon>Kickxellaceae</taxon>
        <taxon>Coemansia</taxon>
    </lineage>
</organism>
<dbReference type="AlphaFoldDB" id="A0A9W7Y3C1"/>
<dbReference type="EMBL" id="JANBOI010001643">
    <property type="protein sequence ID" value="KAJ1726297.1"/>
    <property type="molecule type" value="Genomic_DNA"/>
</dbReference>
<protein>
    <submittedName>
        <fullName evidence="2">Uncharacterized protein</fullName>
    </submittedName>
</protein>
<comment type="caution">
    <text evidence="2">The sequence shown here is derived from an EMBL/GenBank/DDBJ whole genome shotgun (WGS) entry which is preliminary data.</text>
</comment>
<feature type="compositionally biased region" description="Basic and acidic residues" evidence="1">
    <location>
        <begin position="91"/>
        <end position="104"/>
    </location>
</feature>
<reference evidence="2" key="1">
    <citation type="submission" date="2022-07" db="EMBL/GenBank/DDBJ databases">
        <title>Phylogenomic reconstructions and comparative analyses of Kickxellomycotina fungi.</title>
        <authorList>
            <person name="Reynolds N.K."/>
            <person name="Stajich J.E."/>
            <person name="Barry K."/>
            <person name="Grigoriev I.V."/>
            <person name="Crous P."/>
            <person name="Smith M.E."/>
        </authorList>
    </citation>
    <scope>NUCLEOTIDE SEQUENCE</scope>
    <source>
        <strain evidence="2">BCRC 34381</strain>
    </source>
</reference>
<dbReference type="Proteomes" id="UP001143981">
    <property type="component" value="Unassembled WGS sequence"/>
</dbReference>
<feature type="compositionally biased region" description="Basic and acidic residues" evidence="1">
    <location>
        <begin position="52"/>
        <end position="67"/>
    </location>
</feature>
<name>A0A9W7Y3C1_9FUNG</name>
<evidence type="ECO:0000313" key="2">
    <source>
        <dbReference type="EMBL" id="KAJ1726297.1"/>
    </source>
</evidence>
<proteinExistence type="predicted"/>
<gene>
    <name evidence="2" type="ORF">LPJ61_005285</name>
</gene>